<protein>
    <submittedName>
        <fullName evidence="1">Uncharacterized protein</fullName>
    </submittedName>
</protein>
<evidence type="ECO:0000313" key="1">
    <source>
        <dbReference type="EMBL" id="RYU15109.1"/>
    </source>
</evidence>
<proteinExistence type="predicted"/>
<reference evidence="1 2" key="1">
    <citation type="submission" date="2019-01" db="EMBL/GenBank/DDBJ databases">
        <title>Nocardioides guangzhouensis sp. nov., an actinobacterium isolated from soil.</title>
        <authorList>
            <person name="Fu Y."/>
            <person name="Cai Y."/>
            <person name="Lin Z."/>
            <person name="Chen P."/>
        </authorList>
    </citation>
    <scope>NUCLEOTIDE SEQUENCE [LARGE SCALE GENOMIC DNA]</scope>
    <source>
        <strain evidence="1 2">NBRC 105384</strain>
    </source>
</reference>
<dbReference type="Proteomes" id="UP000291189">
    <property type="component" value="Unassembled WGS sequence"/>
</dbReference>
<name>A0A4Q5JAW2_9ACTN</name>
<dbReference type="RefSeq" id="WP_129985183.1">
    <property type="nucleotide sequence ID" value="NZ_SDPU01000008.1"/>
</dbReference>
<dbReference type="AlphaFoldDB" id="A0A4Q5JAW2"/>
<sequence length="61" mass="6865">MSPFPTWTGLAGAFSQETARRNAQQAAFACAQRRRQREDVERFLARHDAMAGDVVRRQVGS</sequence>
<evidence type="ECO:0000313" key="2">
    <source>
        <dbReference type="Proteomes" id="UP000291189"/>
    </source>
</evidence>
<keyword evidence="2" id="KW-1185">Reference proteome</keyword>
<gene>
    <name evidence="1" type="ORF">ETU37_01895</name>
</gene>
<organism evidence="1 2">
    <name type="scientific">Nocardioides iriomotensis</name>
    <dbReference type="NCBI Taxonomy" id="715784"/>
    <lineage>
        <taxon>Bacteria</taxon>
        <taxon>Bacillati</taxon>
        <taxon>Actinomycetota</taxon>
        <taxon>Actinomycetes</taxon>
        <taxon>Propionibacteriales</taxon>
        <taxon>Nocardioidaceae</taxon>
        <taxon>Nocardioides</taxon>
    </lineage>
</organism>
<comment type="caution">
    <text evidence="1">The sequence shown here is derived from an EMBL/GenBank/DDBJ whole genome shotgun (WGS) entry which is preliminary data.</text>
</comment>
<dbReference type="EMBL" id="SDPU01000008">
    <property type="protein sequence ID" value="RYU15109.1"/>
    <property type="molecule type" value="Genomic_DNA"/>
</dbReference>
<accession>A0A4Q5JAW2</accession>